<sequence>MAIKTVQFLAIILIALALVPGGAHLIELPNKIGMDREQYLTVQQIYRGWALAGFVLIGALATTLALAILSRSQGPPFLFATASFLLLLTTLATFFIWVFPVNQATHNWTTAPKNWQALRTQWETMHAINAVITFAGLVSAVISTMTWSDS</sequence>
<keyword evidence="1" id="KW-1133">Transmembrane helix</keyword>
<feature type="transmembrane region" description="Helical" evidence="1">
    <location>
        <begin position="49"/>
        <end position="70"/>
    </location>
</feature>
<keyword evidence="1" id="KW-0472">Membrane</keyword>
<keyword evidence="3" id="KW-1185">Reference proteome</keyword>
<comment type="caution">
    <text evidence="2">The sequence shown here is derived from an EMBL/GenBank/DDBJ whole genome shotgun (WGS) entry which is preliminary data.</text>
</comment>
<organism evidence="2 3">
    <name type="scientific">Chelativorans salis</name>
    <dbReference type="NCBI Taxonomy" id="2978478"/>
    <lineage>
        <taxon>Bacteria</taxon>
        <taxon>Pseudomonadati</taxon>
        <taxon>Pseudomonadota</taxon>
        <taxon>Alphaproteobacteria</taxon>
        <taxon>Hyphomicrobiales</taxon>
        <taxon>Phyllobacteriaceae</taxon>
        <taxon>Chelativorans</taxon>
    </lineage>
</organism>
<gene>
    <name evidence="2" type="ORF">N5A92_02785</name>
</gene>
<protein>
    <submittedName>
        <fullName evidence="2">DUF1772 domain-containing protein</fullName>
    </submittedName>
</protein>
<reference evidence="2 3" key="1">
    <citation type="submission" date="2022-09" db="EMBL/GenBank/DDBJ databases">
        <title>Chelativorans salina sp. nov., a novel slightly halophilic bacterium isolated from a saline lake sediment enrichment.</title>
        <authorList>
            <person name="Gao L."/>
            <person name="Fang B.-Z."/>
            <person name="Li W.-J."/>
        </authorList>
    </citation>
    <scope>NUCLEOTIDE SEQUENCE [LARGE SCALE GENOMIC DNA]</scope>
    <source>
        <strain evidence="2 3">EGI FJ00035</strain>
    </source>
</reference>
<evidence type="ECO:0000313" key="2">
    <source>
        <dbReference type="EMBL" id="MCT7373965.1"/>
    </source>
</evidence>
<accession>A0ABT2LHJ9</accession>
<feature type="transmembrane region" description="Helical" evidence="1">
    <location>
        <begin position="127"/>
        <end position="147"/>
    </location>
</feature>
<dbReference type="EMBL" id="JAOCZP010000001">
    <property type="protein sequence ID" value="MCT7373965.1"/>
    <property type="molecule type" value="Genomic_DNA"/>
</dbReference>
<dbReference type="RefSeq" id="WP_260900313.1">
    <property type="nucleotide sequence ID" value="NZ_JAOCZP010000001.1"/>
</dbReference>
<feature type="transmembrane region" description="Helical" evidence="1">
    <location>
        <begin position="77"/>
        <end position="99"/>
    </location>
</feature>
<keyword evidence="1" id="KW-0812">Transmembrane</keyword>
<proteinExistence type="predicted"/>
<name>A0ABT2LHJ9_9HYPH</name>
<evidence type="ECO:0000256" key="1">
    <source>
        <dbReference type="SAM" id="Phobius"/>
    </source>
</evidence>
<dbReference type="Proteomes" id="UP001320831">
    <property type="component" value="Unassembled WGS sequence"/>
</dbReference>
<evidence type="ECO:0000313" key="3">
    <source>
        <dbReference type="Proteomes" id="UP001320831"/>
    </source>
</evidence>